<dbReference type="Proteomes" id="UP000054639">
    <property type="component" value="Unassembled WGS sequence"/>
</dbReference>
<keyword evidence="3" id="KW-0812">Transmembrane</keyword>
<organism evidence="5 7">
    <name type="scientific">Legionella quateirensis</name>
    <dbReference type="NCBI Taxonomy" id="45072"/>
    <lineage>
        <taxon>Bacteria</taxon>
        <taxon>Pseudomonadati</taxon>
        <taxon>Pseudomonadota</taxon>
        <taxon>Gammaproteobacteria</taxon>
        <taxon>Legionellales</taxon>
        <taxon>Legionellaceae</taxon>
        <taxon>Legionella</taxon>
    </lineage>
</organism>
<feature type="coiled-coil region" evidence="1">
    <location>
        <begin position="150"/>
        <end position="187"/>
    </location>
</feature>
<evidence type="ECO:0000313" key="4">
    <source>
        <dbReference type="EMBL" id="KTD44844.1"/>
    </source>
</evidence>
<evidence type="ECO:0000256" key="1">
    <source>
        <dbReference type="SAM" id="Coils"/>
    </source>
</evidence>
<dbReference type="RefSeq" id="WP_058474816.1">
    <property type="nucleotide sequence ID" value="NZ_CAAAIL010000003.1"/>
</dbReference>
<keyword evidence="3" id="KW-1133">Transmembrane helix</keyword>
<evidence type="ECO:0000313" key="5">
    <source>
        <dbReference type="EMBL" id="STY17250.1"/>
    </source>
</evidence>
<name>A0A378KZH1_9GAMM</name>
<evidence type="ECO:0000313" key="7">
    <source>
        <dbReference type="Proteomes" id="UP000254230"/>
    </source>
</evidence>
<proteinExistence type="predicted"/>
<gene>
    <name evidence="4" type="ORF">Lqua_2679</name>
    <name evidence="5" type="ORF">NCTC12376_01047</name>
</gene>
<dbReference type="OrthoDB" id="5656525at2"/>
<feature type="region of interest" description="Disordered" evidence="2">
    <location>
        <begin position="108"/>
        <end position="145"/>
    </location>
</feature>
<reference evidence="5 7" key="2">
    <citation type="submission" date="2018-06" db="EMBL/GenBank/DDBJ databases">
        <authorList>
            <consortium name="Pathogen Informatics"/>
            <person name="Doyle S."/>
        </authorList>
    </citation>
    <scope>NUCLEOTIDE SEQUENCE [LARGE SCALE GENOMIC DNA]</scope>
    <source>
        <strain evidence="5 7">NCTC12376</strain>
    </source>
</reference>
<dbReference type="Proteomes" id="UP000254230">
    <property type="component" value="Unassembled WGS sequence"/>
</dbReference>
<feature type="transmembrane region" description="Helical" evidence="3">
    <location>
        <begin position="247"/>
        <end position="269"/>
    </location>
</feature>
<evidence type="ECO:0000313" key="6">
    <source>
        <dbReference type="Proteomes" id="UP000054639"/>
    </source>
</evidence>
<reference evidence="4 6" key="1">
    <citation type="submission" date="2015-11" db="EMBL/GenBank/DDBJ databases">
        <title>Genomic analysis of 38 Legionella species identifies large and diverse effector repertoires.</title>
        <authorList>
            <person name="Burstein D."/>
            <person name="Amaro F."/>
            <person name="Zusman T."/>
            <person name="Lifshitz Z."/>
            <person name="Cohen O."/>
            <person name="Gilbert J.A."/>
            <person name="Pupko T."/>
            <person name="Shuman H.A."/>
            <person name="Segal G."/>
        </authorList>
    </citation>
    <scope>NUCLEOTIDE SEQUENCE [LARGE SCALE GENOMIC DNA]</scope>
    <source>
        <strain evidence="4 6">ATCC 49507</strain>
    </source>
</reference>
<accession>A0A378KZH1</accession>
<keyword evidence="3" id="KW-0472">Membrane</keyword>
<keyword evidence="6" id="KW-1185">Reference proteome</keyword>
<feature type="compositionally biased region" description="Basic and acidic residues" evidence="2">
    <location>
        <begin position="118"/>
        <end position="132"/>
    </location>
</feature>
<evidence type="ECO:0000256" key="3">
    <source>
        <dbReference type="SAM" id="Phobius"/>
    </source>
</evidence>
<dbReference type="STRING" id="45072.Lqua_2679"/>
<keyword evidence="1" id="KW-0175">Coiled coil</keyword>
<sequence>MSSKSNRKKVAFDKAKASLENTISNLKKCDSYDRLQTILKTIDKAKKITQSPYRLVGLSEYHTSELNRLKTTIDSLVKEKSLAFPKPVQPVQTVEVIVNEQVSAPVSQVKDSPPVIESSEHTDSIPVEETKKSSVQPKVRRNKERDPVRMNELSNVLIQLEHLRDKIEELYKKSQQYELNRKDDKAELYHNTATAGRKVLEEIATICSAYAEKKIDLDTFKQQSTDYLKNDNQYVTQLKTHRGCKDIIANLLLALTGVGLLAIAAVSVYSGRLTMFNLTNTDSGNKVDALTDSLENVKSSVSPK</sequence>
<protein>
    <submittedName>
        <fullName evidence="5">Uncharacterized protein</fullName>
    </submittedName>
</protein>
<dbReference type="EMBL" id="UGOW01000001">
    <property type="protein sequence ID" value="STY17250.1"/>
    <property type="molecule type" value="Genomic_DNA"/>
</dbReference>
<evidence type="ECO:0000256" key="2">
    <source>
        <dbReference type="SAM" id="MobiDB-lite"/>
    </source>
</evidence>
<dbReference type="EMBL" id="LNYR01000038">
    <property type="protein sequence ID" value="KTD44844.1"/>
    <property type="molecule type" value="Genomic_DNA"/>
</dbReference>
<dbReference type="AlphaFoldDB" id="A0A378KZH1"/>